<dbReference type="InterPro" id="IPR011033">
    <property type="entry name" value="PRC_barrel-like_sf"/>
</dbReference>
<sequence>MSEQIPDDLVEVGRISDAYGVQGMIKVIPFSEQETILLDVDTWWLMRADLKGKPLESMRNANLVRSRAQGSSVVARLRGIADRDQAQALKGTTVYISRADFPSTDDDEFYWVDLIGCSVYSLQTDPAGLIGVVTEVSDNGAHGVLHVQRQQQILGQQYEPMLNAKGKPIEVLIPFVKQTVPEVDLAKRTIFADWPVDF</sequence>
<evidence type="ECO:0000256" key="3">
    <source>
        <dbReference type="ARBA" id="ARBA00022552"/>
    </source>
</evidence>
<dbReference type="NCBIfam" id="TIGR02273">
    <property type="entry name" value="16S_RimM"/>
    <property type="match status" value="1"/>
</dbReference>
<gene>
    <name evidence="5" type="primary">rimM</name>
    <name evidence="8" type="ORF">V757_00855</name>
</gene>
<dbReference type="GO" id="GO:0042274">
    <property type="term" value="P:ribosomal small subunit biogenesis"/>
    <property type="evidence" value="ECO:0007669"/>
    <property type="project" value="UniProtKB-UniRule"/>
</dbReference>
<comment type="subcellular location">
    <subcellularLocation>
        <location evidence="5">Cytoplasm</location>
    </subcellularLocation>
</comment>
<dbReference type="PATRIC" id="fig|1414851.3.peg.183"/>
<dbReference type="SUPFAM" id="SSF50346">
    <property type="entry name" value="PRC-barrel domain"/>
    <property type="match status" value="1"/>
</dbReference>
<evidence type="ECO:0000313" key="9">
    <source>
        <dbReference type="Proteomes" id="UP000018766"/>
    </source>
</evidence>
<keyword evidence="2 5" id="KW-0690">Ribosome biogenesis</keyword>
<evidence type="ECO:0000259" key="6">
    <source>
        <dbReference type="Pfam" id="PF01782"/>
    </source>
</evidence>
<keyword evidence="1 5" id="KW-0963">Cytoplasm</keyword>
<feature type="domain" description="RimM N-terminal" evidence="6">
    <location>
        <begin position="12"/>
        <end position="99"/>
    </location>
</feature>
<dbReference type="InterPro" id="IPR009000">
    <property type="entry name" value="Transl_B-barrel_sf"/>
</dbReference>
<dbReference type="Gene3D" id="2.40.30.60">
    <property type="entry name" value="RimM"/>
    <property type="match status" value="1"/>
</dbReference>
<dbReference type="PANTHER" id="PTHR33692">
    <property type="entry name" value="RIBOSOME MATURATION FACTOR RIMM"/>
    <property type="match status" value="1"/>
</dbReference>
<dbReference type="EMBL" id="AYSV01000006">
    <property type="protein sequence ID" value="ETD73002.1"/>
    <property type="molecule type" value="Genomic_DNA"/>
</dbReference>
<dbReference type="GO" id="GO:0005840">
    <property type="term" value="C:ribosome"/>
    <property type="evidence" value="ECO:0007669"/>
    <property type="project" value="InterPro"/>
</dbReference>
<protein>
    <recommendedName>
        <fullName evidence="5">Ribosome maturation factor RimM</fullName>
    </recommendedName>
</protein>
<organism evidence="8 9">
    <name type="scientific">Pelistega indica</name>
    <dbReference type="NCBI Taxonomy" id="1414851"/>
    <lineage>
        <taxon>Bacteria</taxon>
        <taxon>Pseudomonadati</taxon>
        <taxon>Pseudomonadota</taxon>
        <taxon>Betaproteobacteria</taxon>
        <taxon>Burkholderiales</taxon>
        <taxon>Alcaligenaceae</taxon>
        <taxon>Pelistega</taxon>
    </lineage>
</organism>
<dbReference type="InterPro" id="IPR056792">
    <property type="entry name" value="PRC_RimM"/>
</dbReference>
<comment type="caution">
    <text evidence="8">The sequence shown here is derived from an EMBL/GenBank/DDBJ whole genome shotgun (WGS) entry which is preliminary data.</text>
</comment>
<dbReference type="Pfam" id="PF01782">
    <property type="entry name" value="RimM"/>
    <property type="match status" value="1"/>
</dbReference>
<dbReference type="GO" id="GO:0043022">
    <property type="term" value="F:ribosome binding"/>
    <property type="evidence" value="ECO:0007669"/>
    <property type="project" value="InterPro"/>
</dbReference>
<dbReference type="GO" id="GO:0005737">
    <property type="term" value="C:cytoplasm"/>
    <property type="evidence" value="ECO:0007669"/>
    <property type="project" value="UniProtKB-SubCell"/>
</dbReference>
<comment type="similarity">
    <text evidence="5">Belongs to the RimM family.</text>
</comment>
<dbReference type="AlphaFoldDB" id="V8GB88"/>
<dbReference type="OrthoDB" id="9783509at2"/>
<comment type="subunit">
    <text evidence="5">Binds ribosomal protein uS19.</text>
</comment>
<evidence type="ECO:0000259" key="7">
    <source>
        <dbReference type="Pfam" id="PF24986"/>
    </source>
</evidence>
<feature type="domain" description="Ribosome maturation factor RimM PRC barrel" evidence="7">
    <location>
        <begin position="111"/>
        <end position="197"/>
    </location>
</feature>
<reference evidence="8 9" key="1">
    <citation type="submission" date="2013-11" db="EMBL/GenBank/DDBJ databases">
        <title>Genomic analysis of Pelistega sp. HM-7.</title>
        <authorList>
            <person name="Kumbhare S.V."/>
            <person name="Shetty S.A."/>
            <person name="Sharma O."/>
            <person name="Dhotre D.P."/>
        </authorList>
    </citation>
    <scope>NUCLEOTIDE SEQUENCE [LARGE SCALE GENOMIC DNA]</scope>
    <source>
        <strain evidence="8 9">HM-7</strain>
    </source>
</reference>
<evidence type="ECO:0000313" key="8">
    <source>
        <dbReference type="EMBL" id="ETD73002.1"/>
    </source>
</evidence>
<dbReference type="Proteomes" id="UP000018766">
    <property type="component" value="Unassembled WGS sequence"/>
</dbReference>
<dbReference type="Pfam" id="PF24986">
    <property type="entry name" value="PRC_RimM"/>
    <property type="match status" value="1"/>
</dbReference>
<dbReference type="PANTHER" id="PTHR33692:SF1">
    <property type="entry name" value="RIBOSOME MATURATION FACTOR RIMM"/>
    <property type="match status" value="1"/>
</dbReference>
<keyword evidence="4 5" id="KW-0143">Chaperone</keyword>
<dbReference type="InterPro" id="IPR002676">
    <property type="entry name" value="RimM_N"/>
</dbReference>
<proteinExistence type="inferred from homology"/>
<dbReference type="InterPro" id="IPR036976">
    <property type="entry name" value="RimM_N_sf"/>
</dbReference>
<dbReference type="HAMAP" id="MF_00014">
    <property type="entry name" value="Ribosome_mat_RimM"/>
    <property type="match status" value="1"/>
</dbReference>
<name>V8GB88_9BURK</name>
<evidence type="ECO:0000256" key="4">
    <source>
        <dbReference type="ARBA" id="ARBA00023186"/>
    </source>
</evidence>
<keyword evidence="3 5" id="KW-0698">rRNA processing</keyword>
<keyword evidence="9" id="KW-1185">Reference proteome</keyword>
<comment type="domain">
    <text evidence="5">The PRC barrel domain binds ribosomal protein uS19.</text>
</comment>
<evidence type="ECO:0000256" key="1">
    <source>
        <dbReference type="ARBA" id="ARBA00022490"/>
    </source>
</evidence>
<evidence type="ECO:0000256" key="5">
    <source>
        <dbReference type="HAMAP-Rule" id="MF_00014"/>
    </source>
</evidence>
<dbReference type="GO" id="GO:0006364">
    <property type="term" value="P:rRNA processing"/>
    <property type="evidence" value="ECO:0007669"/>
    <property type="project" value="UniProtKB-UniRule"/>
</dbReference>
<accession>V8GB88</accession>
<comment type="function">
    <text evidence="5">An accessory protein needed during the final step in the assembly of 30S ribosomal subunit, possibly for assembly of the head region. Essential for efficient processing of 16S rRNA. May be needed both before and after RbfA during the maturation of 16S rRNA. It has affinity for free ribosomal 30S subunits but not for 70S ribosomes.</text>
</comment>
<dbReference type="RefSeq" id="WP_023948932.1">
    <property type="nucleotide sequence ID" value="NZ_AYSV01000006.1"/>
</dbReference>
<dbReference type="Gene3D" id="2.30.30.240">
    <property type="entry name" value="PRC-barrel domain"/>
    <property type="match status" value="1"/>
</dbReference>
<dbReference type="SUPFAM" id="SSF50447">
    <property type="entry name" value="Translation proteins"/>
    <property type="match status" value="1"/>
</dbReference>
<dbReference type="InterPro" id="IPR011961">
    <property type="entry name" value="RimM"/>
</dbReference>
<evidence type="ECO:0000256" key="2">
    <source>
        <dbReference type="ARBA" id="ARBA00022517"/>
    </source>
</evidence>